<reference evidence="1" key="1">
    <citation type="journal article" date="2023" name="Mol. Phylogenet. Evol.">
        <title>Genome-scale phylogeny and comparative genomics of the fungal order Sordariales.</title>
        <authorList>
            <person name="Hensen N."/>
            <person name="Bonometti L."/>
            <person name="Westerberg I."/>
            <person name="Brannstrom I.O."/>
            <person name="Guillou S."/>
            <person name="Cros-Aarteil S."/>
            <person name="Calhoun S."/>
            <person name="Haridas S."/>
            <person name="Kuo A."/>
            <person name="Mondo S."/>
            <person name="Pangilinan J."/>
            <person name="Riley R."/>
            <person name="LaButti K."/>
            <person name="Andreopoulos B."/>
            <person name="Lipzen A."/>
            <person name="Chen C."/>
            <person name="Yan M."/>
            <person name="Daum C."/>
            <person name="Ng V."/>
            <person name="Clum A."/>
            <person name="Steindorff A."/>
            <person name="Ohm R.A."/>
            <person name="Martin F."/>
            <person name="Silar P."/>
            <person name="Natvig D.O."/>
            <person name="Lalanne C."/>
            <person name="Gautier V."/>
            <person name="Ament-Velasquez S.L."/>
            <person name="Kruys A."/>
            <person name="Hutchinson M.I."/>
            <person name="Powell A.J."/>
            <person name="Barry K."/>
            <person name="Miller A.N."/>
            <person name="Grigoriev I.V."/>
            <person name="Debuchy R."/>
            <person name="Gladieux P."/>
            <person name="Hiltunen Thoren M."/>
            <person name="Johannesson H."/>
        </authorList>
    </citation>
    <scope>NUCLEOTIDE SEQUENCE</scope>
    <source>
        <strain evidence="1">CBS 757.83</strain>
    </source>
</reference>
<evidence type="ECO:0000313" key="1">
    <source>
        <dbReference type="EMBL" id="KAK4101768.1"/>
    </source>
</evidence>
<keyword evidence="2" id="KW-1185">Reference proteome</keyword>
<organism evidence="1 2">
    <name type="scientific">Parathielavia hyrcaniae</name>
    <dbReference type="NCBI Taxonomy" id="113614"/>
    <lineage>
        <taxon>Eukaryota</taxon>
        <taxon>Fungi</taxon>
        <taxon>Dikarya</taxon>
        <taxon>Ascomycota</taxon>
        <taxon>Pezizomycotina</taxon>
        <taxon>Sordariomycetes</taxon>
        <taxon>Sordariomycetidae</taxon>
        <taxon>Sordariales</taxon>
        <taxon>Chaetomiaceae</taxon>
        <taxon>Parathielavia</taxon>
    </lineage>
</organism>
<gene>
    <name evidence="1" type="ORF">N658DRAFT_54572</name>
</gene>
<dbReference type="EMBL" id="MU863634">
    <property type="protein sequence ID" value="KAK4101768.1"/>
    <property type="molecule type" value="Genomic_DNA"/>
</dbReference>
<name>A0AAN6Q1J6_9PEZI</name>
<dbReference type="Proteomes" id="UP001305647">
    <property type="component" value="Unassembled WGS sequence"/>
</dbReference>
<evidence type="ECO:0000313" key="2">
    <source>
        <dbReference type="Proteomes" id="UP001305647"/>
    </source>
</evidence>
<comment type="caution">
    <text evidence="1">The sequence shown here is derived from an EMBL/GenBank/DDBJ whole genome shotgun (WGS) entry which is preliminary data.</text>
</comment>
<proteinExistence type="predicted"/>
<sequence>MSCCGSGTTPAVLLLSAPSRLSRTPTVFNTNKVGYLQAMSSLGGPPRAPFGPVMAVGQAPKSRARLTLGRGVIHKTSSTFPTRLAGCWSYTGQCSTLDHRMRIPTRLAARLDSEA</sequence>
<accession>A0AAN6Q1J6</accession>
<dbReference type="AlphaFoldDB" id="A0AAN6Q1J6"/>
<protein>
    <submittedName>
        <fullName evidence="1">Uncharacterized protein</fullName>
    </submittedName>
</protein>
<reference evidence="1" key="2">
    <citation type="submission" date="2023-05" db="EMBL/GenBank/DDBJ databases">
        <authorList>
            <consortium name="Lawrence Berkeley National Laboratory"/>
            <person name="Steindorff A."/>
            <person name="Hensen N."/>
            <person name="Bonometti L."/>
            <person name="Westerberg I."/>
            <person name="Brannstrom I.O."/>
            <person name="Guillou S."/>
            <person name="Cros-Aarteil S."/>
            <person name="Calhoun S."/>
            <person name="Haridas S."/>
            <person name="Kuo A."/>
            <person name="Mondo S."/>
            <person name="Pangilinan J."/>
            <person name="Riley R."/>
            <person name="Labutti K."/>
            <person name="Andreopoulos B."/>
            <person name="Lipzen A."/>
            <person name="Chen C."/>
            <person name="Yanf M."/>
            <person name="Daum C."/>
            <person name="Ng V."/>
            <person name="Clum A."/>
            <person name="Ohm R."/>
            <person name="Martin F."/>
            <person name="Silar P."/>
            <person name="Natvig D."/>
            <person name="Lalanne C."/>
            <person name="Gautier V."/>
            <person name="Ament-Velasquez S.L."/>
            <person name="Kruys A."/>
            <person name="Hutchinson M.I."/>
            <person name="Powell A.J."/>
            <person name="Barry K."/>
            <person name="Miller A.N."/>
            <person name="Grigoriev I.V."/>
            <person name="Debuchy R."/>
            <person name="Gladieux P."/>
            <person name="Thoren M.H."/>
            <person name="Johannesson H."/>
        </authorList>
    </citation>
    <scope>NUCLEOTIDE SEQUENCE</scope>
    <source>
        <strain evidence="1">CBS 757.83</strain>
    </source>
</reference>